<dbReference type="EMBL" id="JAJAQC010000037">
    <property type="protein sequence ID" value="MDA0566534.1"/>
    <property type="molecule type" value="Genomic_DNA"/>
</dbReference>
<feature type="chain" id="PRO_5040943016" description="Chaplin domain-containing protein" evidence="1">
    <location>
        <begin position="28"/>
        <end position="64"/>
    </location>
</feature>
<comment type="caution">
    <text evidence="2">The sequence shown here is derived from an EMBL/GenBank/DDBJ whole genome shotgun (WGS) entry which is preliminary data.</text>
</comment>
<evidence type="ECO:0000313" key="2">
    <source>
        <dbReference type="EMBL" id="MDA0566534.1"/>
    </source>
</evidence>
<evidence type="ECO:0000256" key="1">
    <source>
        <dbReference type="SAM" id="SignalP"/>
    </source>
</evidence>
<keyword evidence="1" id="KW-0732">Signal</keyword>
<accession>A0A9X3SIQ0</accession>
<feature type="signal peptide" evidence="1">
    <location>
        <begin position="1"/>
        <end position="27"/>
    </location>
</feature>
<sequence>MRLPRRIVATGLLALGLFGAAGGAASAGTFHDDAYRACNTAQESGGLVGLNMNVFTHCVGDSDR</sequence>
<dbReference type="RefSeq" id="WP_270073786.1">
    <property type="nucleotide sequence ID" value="NZ_JAJAQC010000037.1"/>
</dbReference>
<name>A0A9X3SIQ0_9ACTN</name>
<dbReference type="AlphaFoldDB" id="A0A9X3SIQ0"/>
<evidence type="ECO:0000313" key="3">
    <source>
        <dbReference type="Proteomes" id="UP001140076"/>
    </source>
</evidence>
<reference evidence="2" key="1">
    <citation type="submission" date="2021-10" db="EMBL/GenBank/DDBJ databases">
        <title>Streptomonospora sp. nov., isolated from mangrove soil.</title>
        <authorList>
            <person name="Chen X."/>
            <person name="Ge X."/>
            <person name="Liu W."/>
        </authorList>
    </citation>
    <scope>NUCLEOTIDE SEQUENCE</scope>
    <source>
        <strain evidence="2">S1-112</strain>
    </source>
</reference>
<gene>
    <name evidence="2" type="ORF">LG943_19775</name>
</gene>
<dbReference type="Proteomes" id="UP001140076">
    <property type="component" value="Unassembled WGS sequence"/>
</dbReference>
<proteinExistence type="predicted"/>
<keyword evidence="3" id="KW-1185">Reference proteome</keyword>
<protein>
    <recommendedName>
        <fullName evidence="4">Chaplin domain-containing protein</fullName>
    </recommendedName>
</protein>
<organism evidence="2 3">
    <name type="scientific">Streptomonospora mangrovi</name>
    <dbReference type="NCBI Taxonomy" id="2883123"/>
    <lineage>
        <taxon>Bacteria</taxon>
        <taxon>Bacillati</taxon>
        <taxon>Actinomycetota</taxon>
        <taxon>Actinomycetes</taxon>
        <taxon>Streptosporangiales</taxon>
        <taxon>Nocardiopsidaceae</taxon>
        <taxon>Streptomonospora</taxon>
    </lineage>
</organism>
<evidence type="ECO:0008006" key="4">
    <source>
        <dbReference type="Google" id="ProtNLM"/>
    </source>
</evidence>